<keyword evidence="1" id="KW-0812">Transmembrane</keyword>
<name>A0ABQ9PSS0_9PEZI</name>
<feature type="transmembrane region" description="Helical" evidence="1">
    <location>
        <begin position="65"/>
        <end position="93"/>
    </location>
</feature>
<reference evidence="2" key="1">
    <citation type="submission" date="2023-04" db="EMBL/GenBank/DDBJ databases">
        <title>Colletotrichum limetticola genome sequence.</title>
        <authorList>
            <person name="Baroncelli R."/>
        </authorList>
    </citation>
    <scope>NUCLEOTIDE SEQUENCE</scope>
    <source>
        <strain evidence="2">KLA-Anderson</strain>
    </source>
</reference>
<evidence type="ECO:0000313" key="3">
    <source>
        <dbReference type="Proteomes" id="UP001169217"/>
    </source>
</evidence>
<feature type="transmembrane region" description="Helical" evidence="1">
    <location>
        <begin position="175"/>
        <end position="196"/>
    </location>
</feature>
<protein>
    <recommendedName>
        <fullName evidence="4">Integral membrane protein</fullName>
    </recommendedName>
</protein>
<dbReference type="EMBL" id="JARUPT010000245">
    <property type="protein sequence ID" value="KAK0374568.1"/>
    <property type="molecule type" value="Genomic_DNA"/>
</dbReference>
<evidence type="ECO:0000313" key="2">
    <source>
        <dbReference type="EMBL" id="KAK0374568.1"/>
    </source>
</evidence>
<dbReference type="InterPro" id="IPR021840">
    <property type="entry name" value="DUF3433"/>
</dbReference>
<keyword evidence="1" id="KW-1133">Transmembrane helix</keyword>
<keyword evidence="3" id="KW-1185">Reference proteome</keyword>
<keyword evidence="1" id="KW-0472">Membrane</keyword>
<sequence length="275" mass="31210">MISIRTLALIRYNSAWAVANPLSVYIHFSLAFSLMVLFILGISIIPSVTPDGGYCWEPQNLSLNWGIVLFDVVLTTTVSLLSNFWAALSLFVAHTEPLARMARPSEPGEVAKNTLLLNYTCSFLPVRIYNAFMNKHWKLVRIMFWELLQRFFPTLIGPSITVYSRAHGDRCVVCFSMPLFIVVIVGLASCAGLVFFELTLSSVFRRTPRDYLSIADIVSWSSTSRLLHREADSTNSDGLNYDIDDPLDVDVHGEKGKRWYMQSRLELQLKQYRLG</sequence>
<gene>
    <name evidence="2" type="ORF">CLIM01_08056</name>
</gene>
<organism evidence="2 3">
    <name type="scientific">Colletotrichum limetticola</name>
    <dbReference type="NCBI Taxonomy" id="1209924"/>
    <lineage>
        <taxon>Eukaryota</taxon>
        <taxon>Fungi</taxon>
        <taxon>Dikarya</taxon>
        <taxon>Ascomycota</taxon>
        <taxon>Pezizomycotina</taxon>
        <taxon>Sordariomycetes</taxon>
        <taxon>Hypocreomycetidae</taxon>
        <taxon>Glomerellales</taxon>
        <taxon>Glomerellaceae</taxon>
        <taxon>Colletotrichum</taxon>
        <taxon>Colletotrichum acutatum species complex</taxon>
    </lineage>
</organism>
<dbReference type="Proteomes" id="UP001169217">
    <property type="component" value="Unassembled WGS sequence"/>
</dbReference>
<comment type="caution">
    <text evidence="2">The sequence shown here is derived from an EMBL/GenBank/DDBJ whole genome shotgun (WGS) entry which is preliminary data.</text>
</comment>
<evidence type="ECO:0008006" key="4">
    <source>
        <dbReference type="Google" id="ProtNLM"/>
    </source>
</evidence>
<evidence type="ECO:0000256" key="1">
    <source>
        <dbReference type="SAM" id="Phobius"/>
    </source>
</evidence>
<proteinExistence type="predicted"/>
<feature type="transmembrane region" description="Helical" evidence="1">
    <location>
        <begin position="21"/>
        <end position="45"/>
    </location>
</feature>
<accession>A0ABQ9PSS0</accession>
<dbReference type="Pfam" id="PF11915">
    <property type="entry name" value="DUF3433"/>
    <property type="match status" value="1"/>
</dbReference>